<proteinExistence type="predicted"/>
<sequence length="48" mass="5490">MLPEAKHDKLQNVIGRNVFSDDSFSKPDDAASLNSPGTFHICYYHFYL</sequence>
<reference evidence="2" key="1">
    <citation type="submission" date="2016-06" db="EMBL/GenBank/DDBJ databases">
        <title>Parallel loss of symbiosis genes in relatives of nitrogen-fixing non-legume Parasponia.</title>
        <authorList>
            <person name="Van Velzen R."/>
            <person name="Holmer R."/>
            <person name="Bu F."/>
            <person name="Rutten L."/>
            <person name="Van Zeijl A."/>
            <person name="Liu W."/>
            <person name="Santuari L."/>
            <person name="Cao Q."/>
            <person name="Sharma T."/>
            <person name="Shen D."/>
            <person name="Roswanjaya Y."/>
            <person name="Wardhani T."/>
            <person name="Kalhor M.S."/>
            <person name="Jansen J."/>
            <person name="Van den Hoogen J."/>
            <person name="Gungor B."/>
            <person name="Hartog M."/>
            <person name="Hontelez J."/>
            <person name="Verver J."/>
            <person name="Yang W.-C."/>
            <person name="Schijlen E."/>
            <person name="Repin R."/>
            <person name="Schilthuizen M."/>
            <person name="Schranz E."/>
            <person name="Heidstra R."/>
            <person name="Miyata K."/>
            <person name="Fedorova E."/>
            <person name="Kohlen W."/>
            <person name="Bisseling T."/>
            <person name="Smit S."/>
            <person name="Geurts R."/>
        </authorList>
    </citation>
    <scope>NUCLEOTIDE SEQUENCE [LARGE SCALE GENOMIC DNA]</scope>
    <source>
        <strain evidence="2">cv. RG33-2</strain>
    </source>
</reference>
<dbReference type="EMBL" id="JXTC01000178">
    <property type="protein sequence ID" value="PON83446.1"/>
    <property type="molecule type" value="Genomic_DNA"/>
</dbReference>
<dbReference type="AlphaFoldDB" id="A0A2P5ED18"/>
<dbReference type="Proteomes" id="UP000237000">
    <property type="component" value="Unassembled WGS sequence"/>
</dbReference>
<evidence type="ECO:0000313" key="1">
    <source>
        <dbReference type="EMBL" id="PON83446.1"/>
    </source>
</evidence>
<gene>
    <name evidence="1" type="ORF">TorRG33x02_207180</name>
</gene>
<keyword evidence="2" id="KW-1185">Reference proteome</keyword>
<dbReference type="InParanoid" id="A0A2P5ED18"/>
<organism evidence="1 2">
    <name type="scientific">Trema orientale</name>
    <name type="common">Charcoal tree</name>
    <name type="synonym">Celtis orientalis</name>
    <dbReference type="NCBI Taxonomy" id="63057"/>
    <lineage>
        <taxon>Eukaryota</taxon>
        <taxon>Viridiplantae</taxon>
        <taxon>Streptophyta</taxon>
        <taxon>Embryophyta</taxon>
        <taxon>Tracheophyta</taxon>
        <taxon>Spermatophyta</taxon>
        <taxon>Magnoliopsida</taxon>
        <taxon>eudicotyledons</taxon>
        <taxon>Gunneridae</taxon>
        <taxon>Pentapetalae</taxon>
        <taxon>rosids</taxon>
        <taxon>fabids</taxon>
        <taxon>Rosales</taxon>
        <taxon>Cannabaceae</taxon>
        <taxon>Trema</taxon>
    </lineage>
</organism>
<dbReference type="OrthoDB" id="10299516at2759"/>
<evidence type="ECO:0000313" key="2">
    <source>
        <dbReference type="Proteomes" id="UP000237000"/>
    </source>
</evidence>
<protein>
    <submittedName>
        <fullName evidence="1">Uncharacterized protein</fullName>
    </submittedName>
</protein>
<comment type="caution">
    <text evidence="1">The sequence shown here is derived from an EMBL/GenBank/DDBJ whole genome shotgun (WGS) entry which is preliminary data.</text>
</comment>
<name>A0A2P5ED18_TREOI</name>
<accession>A0A2P5ED18</accession>